<evidence type="ECO:0000256" key="5">
    <source>
        <dbReference type="ARBA" id="ARBA00023136"/>
    </source>
</evidence>
<reference evidence="7" key="1">
    <citation type="journal article" date="2023" name="Plant J.">
        <title>Genome sequences and population genomics provide insights into the demographic history, inbreeding, and mutation load of two 'living fossil' tree species of Dipteronia.</title>
        <authorList>
            <person name="Feng Y."/>
            <person name="Comes H.P."/>
            <person name="Chen J."/>
            <person name="Zhu S."/>
            <person name="Lu R."/>
            <person name="Zhang X."/>
            <person name="Li P."/>
            <person name="Qiu J."/>
            <person name="Olsen K.M."/>
            <person name="Qiu Y."/>
        </authorList>
    </citation>
    <scope>NUCLEOTIDE SEQUENCE</scope>
    <source>
        <strain evidence="7">NBL</strain>
    </source>
</reference>
<accession>A0AAE0EIR8</accession>
<feature type="transmembrane region" description="Helical" evidence="6">
    <location>
        <begin position="49"/>
        <end position="68"/>
    </location>
</feature>
<evidence type="ECO:0000313" key="8">
    <source>
        <dbReference type="Proteomes" id="UP001281410"/>
    </source>
</evidence>
<dbReference type="InterPro" id="IPR036259">
    <property type="entry name" value="MFS_trans_sf"/>
</dbReference>
<keyword evidence="3 6" id="KW-0812">Transmembrane</keyword>
<sequence>MQMAFLVTGFEFLIIGAGGIRPCNLAFGADQFNPNTESGHRGITSFFNWYYFTFTFSMIFSVTLIVYVQSNVILLLLHDCSFWSSQFWLLFGLYNGDTVFELNTNTKNPEKQFVLLKKIPSRYCPL</sequence>
<evidence type="ECO:0000256" key="4">
    <source>
        <dbReference type="ARBA" id="ARBA00022989"/>
    </source>
</evidence>
<protein>
    <submittedName>
        <fullName evidence="7">Uncharacterized protein</fullName>
    </submittedName>
</protein>
<name>A0AAE0EIR8_9ROSI</name>
<evidence type="ECO:0000313" key="7">
    <source>
        <dbReference type="EMBL" id="KAK3227935.1"/>
    </source>
</evidence>
<evidence type="ECO:0000256" key="1">
    <source>
        <dbReference type="ARBA" id="ARBA00004141"/>
    </source>
</evidence>
<evidence type="ECO:0000256" key="6">
    <source>
        <dbReference type="SAM" id="Phobius"/>
    </source>
</evidence>
<comment type="subcellular location">
    <subcellularLocation>
        <location evidence="1">Membrane</location>
        <topology evidence="1">Multi-pass membrane protein</topology>
    </subcellularLocation>
</comment>
<dbReference type="PANTHER" id="PTHR11654">
    <property type="entry name" value="OLIGOPEPTIDE TRANSPORTER-RELATED"/>
    <property type="match status" value="1"/>
</dbReference>
<dbReference type="Pfam" id="PF00854">
    <property type="entry name" value="PTR2"/>
    <property type="match status" value="1"/>
</dbReference>
<dbReference type="GO" id="GO:0016020">
    <property type="term" value="C:membrane"/>
    <property type="evidence" value="ECO:0007669"/>
    <property type="project" value="UniProtKB-SubCell"/>
</dbReference>
<gene>
    <name evidence="7" type="ORF">Dsin_007797</name>
</gene>
<dbReference type="Proteomes" id="UP001281410">
    <property type="component" value="Unassembled WGS sequence"/>
</dbReference>
<proteinExistence type="inferred from homology"/>
<dbReference type="GO" id="GO:0022857">
    <property type="term" value="F:transmembrane transporter activity"/>
    <property type="evidence" value="ECO:0007669"/>
    <property type="project" value="InterPro"/>
</dbReference>
<dbReference type="InterPro" id="IPR000109">
    <property type="entry name" value="POT_fam"/>
</dbReference>
<comment type="similarity">
    <text evidence="2">Belongs to the major facilitator superfamily. Proton-dependent oligopeptide transporter (POT/PTR) (TC 2.A.17) family.</text>
</comment>
<organism evidence="7 8">
    <name type="scientific">Dipteronia sinensis</name>
    <dbReference type="NCBI Taxonomy" id="43782"/>
    <lineage>
        <taxon>Eukaryota</taxon>
        <taxon>Viridiplantae</taxon>
        <taxon>Streptophyta</taxon>
        <taxon>Embryophyta</taxon>
        <taxon>Tracheophyta</taxon>
        <taxon>Spermatophyta</taxon>
        <taxon>Magnoliopsida</taxon>
        <taxon>eudicotyledons</taxon>
        <taxon>Gunneridae</taxon>
        <taxon>Pentapetalae</taxon>
        <taxon>rosids</taxon>
        <taxon>malvids</taxon>
        <taxon>Sapindales</taxon>
        <taxon>Sapindaceae</taxon>
        <taxon>Hippocastanoideae</taxon>
        <taxon>Acereae</taxon>
        <taxon>Dipteronia</taxon>
    </lineage>
</organism>
<evidence type="ECO:0000256" key="2">
    <source>
        <dbReference type="ARBA" id="ARBA00005982"/>
    </source>
</evidence>
<keyword evidence="4 6" id="KW-1133">Transmembrane helix</keyword>
<comment type="caution">
    <text evidence="7">The sequence shown here is derived from an EMBL/GenBank/DDBJ whole genome shotgun (WGS) entry which is preliminary data.</text>
</comment>
<dbReference type="EMBL" id="JANJYJ010000002">
    <property type="protein sequence ID" value="KAK3227935.1"/>
    <property type="molecule type" value="Genomic_DNA"/>
</dbReference>
<keyword evidence="5 6" id="KW-0472">Membrane</keyword>
<evidence type="ECO:0000256" key="3">
    <source>
        <dbReference type="ARBA" id="ARBA00022692"/>
    </source>
</evidence>
<dbReference type="Gene3D" id="1.20.1250.20">
    <property type="entry name" value="MFS general substrate transporter like domains"/>
    <property type="match status" value="1"/>
</dbReference>
<keyword evidence="8" id="KW-1185">Reference proteome</keyword>
<dbReference type="AlphaFoldDB" id="A0AAE0EIR8"/>